<keyword evidence="2" id="KW-1185">Reference proteome</keyword>
<evidence type="ECO:0000313" key="2">
    <source>
        <dbReference type="Proteomes" id="UP000268093"/>
    </source>
</evidence>
<name>A0A433CZA9_9FUNG</name>
<evidence type="ECO:0000313" key="1">
    <source>
        <dbReference type="EMBL" id="RUP43908.1"/>
    </source>
</evidence>
<dbReference type="OrthoDB" id="2434387at2759"/>
<gene>
    <name evidence="1" type="ORF">BC936DRAFT_136559</name>
</gene>
<accession>A0A433CZA9</accession>
<organism evidence="1 2">
    <name type="scientific">Jimgerdemannia flammicorona</name>
    <dbReference type="NCBI Taxonomy" id="994334"/>
    <lineage>
        <taxon>Eukaryota</taxon>
        <taxon>Fungi</taxon>
        <taxon>Fungi incertae sedis</taxon>
        <taxon>Mucoromycota</taxon>
        <taxon>Mucoromycotina</taxon>
        <taxon>Endogonomycetes</taxon>
        <taxon>Endogonales</taxon>
        <taxon>Endogonaceae</taxon>
        <taxon>Jimgerdemannia</taxon>
    </lineage>
</organism>
<dbReference type="AlphaFoldDB" id="A0A433CZA9"/>
<proteinExistence type="predicted"/>
<dbReference type="EMBL" id="RBNI01010058">
    <property type="protein sequence ID" value="RUP43908.1"/>
    <property type="molecule type" value="Genomic_DNA"/>
</dbReference>
<sequence>MDLDPRIIEDIYSRTNRYAGLVCLCGRAIESCGFRERACTSNNWSAFSQIGSPNTPDGEPGPMVILELLATSTNSEINVHYERVLEYAKTLNIRHQQNPSTQGSSLNIRDIWVVHLLAQMAPLGRIIDLGHPKSSKRRTKTLCSTSRRFE</sequence>
<reference evidence="1 2" key="1">
    <citation type="journal article" date="2018" name="New Phytol.">
        <title>Phylogenomics of Endogonaceae and evolution of mycorrhizas within Mucoromycota.</title>
        <authorList>
            <person name="Chang Y."/>
            <person name="Desiro A."/>
            <person name="Na H."/>
            <person name="Sandor L."/>
            <person name="Lipzen A."/>
            <person name="Clum A."/>
            <person name="Barry K."/>
            <person name="Grigoriev I.V."/>
            <person name="Martin F.M."/>
            <person name="Stajich J.E."/>
            <person name="Smith M.E."/>
            <person name="Bonito G."/>
            <person name="Spatafora J.W."/>
        </authorList>
    </citation>
    <scope>NUCLEOTIDE SEQUENCE [LARGE SCALE GENOMIC DNA]</scope>
    <source>
        <strain evidence="1 2">GMNB39</strain>
    </source>
</reference>
<comment type="caution">
    <text evidence="1">The sequence shown here is derived from an EMBL/GenBank/DDBJ whole genome shotgun (WGS) entry which is preliminary data.</text>
</comment>
<protein>
    <submittedName>
        <fullName evidence="1">Uncharacterized protein</fullName>
    </submittedName>
</protein>
<dbReference type="Proteomes" id="UP000268093">
    <property type="component" value="Unassembled WGS sequence"/>
</dbReference>